<sequence length="164" mass="18169">MVLVDSCFEFQMSFSCKYIAFALPICAFKSASDPSYSSMMLPKYVKVVIGLVHVVLYRRILLFALCILRPIAAEAAATLVVSSCICCCDCDRRARSSAKSRPSNCILAVHCLSCFPSDVDVFMVHLSTRRQRKGESKQLCLTPIFTSNESVNCPTCTILQFNPS</sequence>
<name>A0A3P8BVX0_9TREM</name>
<organism evidence="1 2">
    <name type="scientific">Schistosoma margrebowiei</name>
    <dbReference type="NCBI Taxonomy" id="48269"/>
    <lineage>
        <taxon>Eukaryota</taxon>
        <taxon>Metazoa</taxon>
        <taxon>Spiralia</taxon>
        <taxon>Lophotrochozoa</taxon>
        <taxon>Platyhelminthes</taxon>
        <taxon>Trematoda</taxon>
        <taxon>Digenea</taxon>
        <taxon>Strigeidida</taxon>
        <taxon>Schistosomatoidea</taxon>
        <taxon>Schistosomatidae</taxon>
        <taxon>Schistosoma</taxon>
    </lineage>
</organism>
<keyword evidence="2" id="KW-1185">Reference proteome</keyword>
<reference evidence="1 2" key="1">
    <citation type="submission" date="2018-11" db="EMBL/GenBank/DDBJ databases">
        <authorList>
            <consortium name="Pathogen Informatics"/>
        </authorList>
    </citation>
    <scope>NUCLEOTIDE SEQUENCE [LARGE SCALE GENOMIC DNA]</scope>
    <source>
        <strain evidence="1 2">Zambia</strain>
    </source>
</reference>
<dbReference type="EMBL" id="UZAI01003058">
    <property type="protein sequence ID" value="VDO76845.1"/>
    <property type="molecule type" value="Genomic_DNA"/>
</dbReference>
<gene>
    <name evidence="1" type="ORF">SMRZ_LOCUS7534</name>
</gene>
<evidence type="ECO:0000313" key="1">
    <source>
        <dbReference type="EMBL" id="VDO76845.1"/>
    </source>
</evidence>
<evidence type="ECO:0000313" key="2">
    <source>
        <dbReference type="Proteomes" id="UP000277204"/>
    </source>
</evidence>
<protein>
    <submittedName>
        <fullName evidence="1">Uncharacterized protein</fullName>
    </submittedName>
</protein>
<dbReference type="AlphaFoldDB" id="A0A3P8BVX0"/>
<accession>A0A3P8BVX0</accession>
<proteinExistence type="predicted"/>
<dbReference type="Proteomes" id="UP000277204">
    <property type="component" value="Unassembled WGS sequence"/>
</dbReference>